<proteinExistence type="predicted"/>
<dbReference type="EMBL" id="BLLF01000394">
    <property type="protein sequence ID" value="GFH11339.1"/>
    <property type="molecule type" value="Genomic_DNA"/>
</dbReference>
<evidence type="ECO:0000256" key="1">
    <source>
        <dbReference type="SAM" id="MobiDB-lite"/>
    </source>
</evidence>
<feature type="region of interest" description="Disordered" evidence="1">
    <location>
        <begin position="55"/>
        <end position="92"/>
    </location>
</feature>
<organism evidence="2 3">
    <name type="scientific">Haematococcus lacustris</name>
    <name type="common">Green alga</name>
    <name type="synonym">Haematococcus pluvialis</name>
    <dbReference type="NCBI Taxonomy" id="44745"/>
    <lineage>
        <taxon>Eukaryota</taxon>
        <taxon>Viridiplantae</taxon>
        <taxon>Chlorophyta</taxon>
        <taxon>core chlorophytes</taxon>
        <taxon>Chlorophyceae</taxon>
        <taxon>CS clade</taxon>
        <taxon>Chlamydomonadales</taxon>
        <taxon>Haematococcaceae</taxon>
        <taxon>Haematococcus</taxon>
    </lineage>
</organism>
<dbReference type="AlphaFoldDB" id="A0A699YXR7"/>
<name>A0A699YXR7_HAELA</name>
<gene>
    <name evidence="2" type="ORF">HaLaN_06822</name>
</gene>
<evidence type="ECO:0000313" key="3">
    <source>
        <dbReference type="Proteomes" id="UP000485058"/>
    </source>
</evidence>
<keyword evidence="3" id="KW-1185">Reference proteome</keyword>
<dbReference type="Proteomes" id="UP000485058">
    <property type="component" value="Unassembled WGS sequence"/>
</dbReference>
<accession>A0A699YXR7</accession>
<evidence type="ECO:0000313" key="2">
    <source>
        <dbReference type="EMBL" id="GFH11339.1"/>
    </source>
</evidence>
<comment type="caution">
    <text evidence="2">The sequence shown here is derived from an EMBL/GenBank/DDBJ whole genome shotgun (WGS) entry which is preliminary data.</text>
</comment>
<sequence>MASLEALRHCAVECNSMAVYCHHDHHCTCAMGLCITSTCQHTAVGFDGLRAVQSPPGWRPPNGMGEDHRRGGQVPANETSPLGGPGSTSETAAPLLPLQIKSQPTHFWSDGQLPGRASRPADRRGHLSAISVHRNWIPQPLQFPAGNIAISRQHRELPAH</sequence>
<protein>
    <submittedName>
        <fullName evidence="2">Uncharacterized protein</fullName>
    </submittedName>
</protein>
<reference evidence="2 3" key="1">
    <citation type="submission" date="2020-02" db="EMBL/GenBank/DDBJ databases">
        <title>Draft genome sequence of Haematococcus lacustris strain NIES-144.</title>
        <authorList>
            <person name="Morimoto D."/>
            <person name="Nakagawa S."/>
            <person name="Yoshida T."/>
            <person name="Sawayama S."/>
        </authorList>
    </citation>
    <scope>NUCLEOTIDE SEQUENCE [LARGE SCALE GENOMIC DNA]</scope>
    <source>
        <strain evidence="2 3">NIES-144</strain>
    </source>
</reference>